<comment type="caution">
    <text evidence="9">The sequence shown here is derived from an EMBL/GenBank/DDBJ whole genome shotgun (WGS) entry which is preliminary data.</text>
</comment>
<dbReference type="PROSITE" id="PS52016">
    <property type="entry name" value="TONB_DEPENDENT_REC_3"/>
    <property type="match status" value="1"/>
</dbReference>
<evidence type="ECO:0000259" key="8">
    <source>
        <dbReference type="Pfam" id="PF07715"/>
    </source>
</evidence>
<comment type="subcellular location">
    <subcellularLocation>
        <location evidence="1 7">Cell outer membrane</location>
        <topology evidence="1 7">Multi-pass membrane protein</topology>
    </subcellularLocation>
</comment>
<dbReference type="SUPFAM" id="SSF56935">
    <property type="entry name" value="Porins"/>
    <property type="match status" value="1"/>
</dbReference>
<keyword evidence="2 7" id="KW-0813">Transport</keyword>
<dbReference type="Pfam" id="PF07715">
    <property type="entry name" value="Plug"/>
    <property type="match status" value="1"/>
</dbReference>
<evidence type="ECO:0000313" key="10">
    <source>
        <dbReference type="Proteomes" id="UP000619761"/>
    </source>
</evidence>
<evidence type="ECO:0000256" key="3">
    <source>
        <dbReference type="ARBA" id="ARBA00022452"/>
    </source>
</evidence>
<dbReference type="InterPro" id="IPR012910">
    <property type="entry name" value="Plug_dom"/>
</dbReference>
<feature type="domain" description="TonB-dependent receptor plug" evidence="8">
    <location>
        <begin position="36"/>
        <end position="140"/>
    </location>
</feature>
<keyword evidence="3 7" id="KW-1134">Transmembrane beta strand</keyword>
<dbReference type="EMBL" id="BMYZ01000001">
    <property type="protein sequence ID" value="GGY73773.1"/>
    <property type="molecule type" value="Genomic_DNA"/>
</dbReference>
<keyword evidence="4 7" id="KW-0812">Transmembrane</keyword>
<evidence type="ECO:0000256" key="1">
    <source>
        <dbReference type="ARBA" id="ARBA00004571"/>
    </source>
</evidence>
<reference evidence="10" key="1">
    <citation type="journal article" date="2019" name="Int. J. Syst. Evol. Microbiol.">
        <title>The Global Catalogue of Microorganisms (GCM) 10K type strain sequencing project: providing services to taxonomists for standard genome sequencing and annotation.</title>
        <authorList>
            <consortium name="The Broad Institute Genomics Platform"/>
            <consortium name="The Broad Institute Genome Sequencing Center for Infectious Disease"/>
            <person name="Wu L."/>
            <person name="Ma J."/>
        </authorList>
    </citation>
    <scope>NUCLEOTIDE SEQUENCE [LARGE SCALE GENOMIC DNA]</scope>
    <source>
        <strain evidence="10">KCTC 32239</strain>
    </source>
</reference>
<dbReference type="InterPro" id="IPR036942">
    <property type="entry name" value="Beta-barrel_TonB_sf"/>
</dbReference>
<keyword evidence="10" id="KW-1185">Reference proteome</keyword>
<gene>
    <name evidence="9" type="ORF">GCM10011613_18790</name>
</gene>
<keyword evidence="6 7" id="KW-0998">Cell outer membrane</keyword>
<proteinExistence type="inferred from homology"/>
<name>A0ABQ3B0I6_9GAMM</name>
<dbReference type="InterPro" id="IPR039426">
    <property type="entry name" value="TonB-dep_rcpt-like"/>
</dbReference>
<dbReference type="PANTHER" id="PTHR30069:SF50">
    <property type="entry name" value="TONB-DEPENDENT RECEPTOR HI_1217-RELATED"/>
    <property type="match status" value="1"/>
</dbReference>
<dbReference type="PANTHER" id="PTHR30069">
    <property type="entry name" value="TONB-DEPENDENT OUTER MEMBRANE RECEPTOR"/>
    <property type="match status" value="1"/>
</dbReference>
<dbReference type="Gene3D" id="2.40.170.20">
    <property type="entry name" value="TonB-dependent receptor, beta-barrel domain"/>
    <property type="match status" value="1"/>
</dbReference>
<dbReference type="InterPro" id="IPR037066">
    <property type="entry name" value="Plug_dom_sf"/>
</dbReference>
<evidence type="ECO:0000256" key="7">
    <source>
        <dbReference type="PROSITE-ProRule" id="PRU01360"/>
    </source>
</evidence>
<accession>A0ABQ3B0I6</accession>
<organism evidence="9 10">
    <name type="scientific">Cellvibrio zantedeschiae</name>
    <dbReference type="NCBI Taxonomy" id="1237077"/>
    <lineage>
        <taxon>Bacteria</taxon>
        <taxon>Pseudomonadati</taxon>
        <taxon>Pseudomonadota</taxon>
        <taxon>Gammaproteobacteria</taxon>
        <taxon>Cellvibrionales</taxon>
        <taxon>Cellvibrionaceae</taxon>
        <taxon>Cellvibrio</taxon>
    </lineage>
</organism>
<evidence type="ECO:0000256" key="2">
    <source>
        <dbReference type="ARBA" id="ARBA00022448"/>
    </source>
</evidence>
<keyword evidence="5 7" id="KW-0472">Membrane</keyword>
<evidence type="ECO:0000256" key="6">
    <source>
        <dbReference type="ARBA" id="ARBA00023237"/>
    </source>
</evidence>
<evidence type="ECO:0000256" key="5">
    <source>
        <dbReference type="ARBA" id="ARBA00023136"/>
    </source>
</evidence>
<evidence type="ECO:0000313" key="9">
    <source>
        <dbReference type="EMBL" id="GGY73773.1"/>
    </source>
</evidence>
<dbReference type="Proteomes" id="UP000619761">
    <property type="component" value="Unassembled WGS sequence"/>
</dbReference>
<sequence>MSAAPNEADQLLELALEDLMKIKVVSTTRTALNVWKAPATVNLYNAQDIREMGFKTLYDLLNTVAGVQTYNASVGRQRAWFRGAQSEFNSKIALFIDGVPFRNLRGGFPMDMALPIDTVKSVEIVRGPGSTLYGTNALSGSIHIRTFSPSELGDRTQVKAEAGNQESYGALVQHSQVMDTGGFTLEARDWKSNGYTSERDRSGLNLSGQSTPQELQSARAKASFLNDKLIVSASASRFEFHTPYKGVFRPKDIADYDTQLSLNYRDSLSENVDLDFLTYYKRIKANESETNTLFFASGNVRSFTEEFSQEETELFGTQPYITWNLDEKNQLLIGADLQHERVLANVISPLTTTYSEDGTHGAPTPAVIDWSGRKISTQRVALYAQHTLNFNEGRTSLTTGWRHDAVERLDAENSIRIGLTQDFNPNWFGKLLYGSAFREPSFVEYLRIDAGEIAPESEDMKTAELQLGYRTDKQLSTLTFFSNRYDNYIERDNTGAIGTENFRNTGRRQMKGIEFESRISISNQLKVFFNADYLHTHDDELNISLPFLADYHVSTGVNYWFPLLQGKLNSNLYVRNSSDREDFDSSITVQPGGHLRPNTYSDGYYILNANMQYHAQYAAGQEFTLELNIKNLLNEQYYDRNLPLTGFRGVYKDKRYTLWDAQAPSRTITLALEYRWK</sequence>
<dbReference type="RefSeq" id="WP_189417794.1">
    <property type="nucleotide sequence ID" value="NZ_BMYZ01000001.1"/>
</dbReference>
<evidence type="ECO:0000256" key="4">
    <source>
        <dbReference type="ARBA" id="ARBA00022692"/>
    </source>
</evidence>
<dbReference type="Gene3D" id="2.170.130.10">
    <property type="entry name" value="TonB-dependent receptor, plug domain"/>
    <property type="match status" value="1"/>
</dbReference>
<protein>
    <recommendedName>
        <fullName evidence="8">TonB-dependent receptor plug domain-containing protein</fullName>
    </recommendedName>
</protein>
<comment type="similarity">
    <text evidence="7">Belongs to the TonB-dependent receptor family.</text>
</comment>